<keyword evidence="1" id="KW-1185">Reference proteome</keyword>
<reference evidence="2" key="1">
    <citation type="submission" date="2016-11" db="UniProtKB">
        <authorList>
            <consortium name="WormBaseParasite"/>
        </authorList>
    </citation>
    <scope>IDENTIFICATION</scope>
</reference>
<accession>A0A1I7YI39</accession>
<dbReference type="WBParaSite" id="L893_g16602.t1">
    <property type="protein sequence ID" value="L893_g16602.t1"/>
    <property type="gene ID" value="L893_g16602"/>
</dbReference>
<protein>
    <submittedName>
        <fullName evidence="2">Calpain catalytic domain-containing protein</fullName>
    </submittedName>
</protein>
<sequence>MRRCIHIDGGVGPDKCVLGIGPSSWWEPGIEADCGVQVATALINAENKSINLWVKDSDPWSARVSTERKYANESGGFSDWRRKQKEEMKSPQVNAPGVFQELICVCWKEASDRFEDQRSADVTNRAGRHTFLCDDHTVTLTKFWPYSKDIQMIGTRPK</sequence>
<evidence type="ECO:0000313" key="1">
    <source>
        <dbReference type="Proteomes" id="UP000095287"/>
    </source>
</evidence>
<dbReference type="Proteomes" id="UP000095287">
    <property type="component" value="Unplaced"/>
</dbReference>
<dbReference type="AlphaFoldDB" id="A0A1I7YI39"/>
<organism evidence="1 2">
    <name type="scientific">Steinernema glaseri</name>
    <dbReference type="NCBI Taxonomy" id="37863"/>
    <lineage>
        <taxon>Eukaryota</taxon>
        <taxon>Metazoa</taxon>
        <taxon>Ecdysozoa</taxon>
        <taxon>Nematoda</taxon>
        <taxon>Chromadorea</taxon>
        <taxon>Rhabditida</taxon>
        <taxon>Tylenchina</taxon>
        <taxon>Panagrolaimomorpha</taxon>
        <taxon>Strongyloidoidea</taxon>
        <taxon>Steinernematidae</taxon>
        <taxon>Steinernema</taxon>
    </lineage>
</organism>
<name>A0A1I7YI39_9BILA</name>
<evidence type="ECO:0000313" key="2">
    <source>
        <dbReference type="WBParaSite" id="L893_g16602.t1"/>
    </source>
</evidence>
<proteinExistence type="predicted"/>